<evidence type="ECO:0000313" key="2">
    <source>
        <dbReference type="Proteomes" id="UP000247233"/>
    </source>
</evidence>
<dbReference type="VEuPathDB" id="FungiDB:BO70DRAFT_361992"/>
<keyword evidence="2" id="KW-1185">Reference proteome</keyword>
<sequence length="115" mass="12692">MAGLIYCVRSTIIRETGRHDRSLDYHTGSYRAVPPTAAQPFSVFIVVVFSSLVSSLVSSLLRLQPRSFPPHGQIAAMPPRRRTAAACLFCREKKVIPFQLTRSPTAPLTNPVGVR</sequence>
<evidence type="ECO:0000313" key="1">
    <source>
        <dbReference type="EMBL" id="PWY81996.1"/>
    </source>
</evidence>
<dbReference type="EMBL" id="MSFL01000012">
    <property type="protein sequence ID" value="PWY81996.1"/>
    <property type="molecule type" value="Genomic_DNA"/>
</dbReference>
<dbReference type="GeneID" id="37065415"/>
<organism evidence="1 2">
    <name type="scientific">Aspergillus heteromorphus CBS 117.55</name>
    <dbReference type="NCBI Taxonomy" id="1448321"/>
    <lineage>
        <taxon>Eukaryota</taxon>
        <taxon>Fungi</taxon>
        <taxon>Dikarya</taxon>
        <taxon>Ascomycota</taxon>
        <taxon>Pezizomycotina</taxon>
        <taxon>Eurotiomycetes</taxon>
        <taxon>Eurotiomycetidae</taxon>
        <taxon>Eurotiales</taxon>
        <taxon>Aspergillaceae</taxon>
        <taxon>Aspergillus</taxon>
        <taxon>Aspergillus subgen. Circumdati</taxon>
    </lineage>
</organism>
<reference evidence="1 2" key="1">
    <citation type="submission" date="2016-12" db="EMBL/GenBank/DDBJ databases">
        <title>The genomes of Aspergillus section Nigri reveals drivers in fungal speciation.</title>
        <authorList>
            <consortium name="DOE Joint Genome Institute"/>
            <person name="Vesth T.C."/>
            <person name="Nybo J."/>
            <person name="Theobald S."/>
            <person name="Brandl J."/>
            <person name="Frisvad J.C."/>
            <person name="Nielsen K.F."/>
            <person name="Lyhne E.K."/>
            <person name="Kogle M.E."/>
            <person name="Kuo A."/>
            <person name="Riley R."/>
            <person name="Clum A."/>
            <person name="Nolan M."/>
            <person name="Lipzen A."/>
            <person name="Salamov A."/>
            <person name="Henrissat B."/>
            <person name="Wiebenga A."/>
            <person name="De Vries R.P."/>
            <person name="Grigoriev I.V."/>
            <person name="Mortensen U.H."/>
            <person name="Andersen M.R."/>
            <person name="Baker S.E."/>
        </authorList>
    </citation>
    <scope>NUCLEOTIDE SEQUENCE [LARGE SCALE GENOMIC DNA]</scope>
    <source>
        <strain evidence="1 2">CBS 117.55</strain>
    </source>
</reference>
<name>A0A317W5W4_9EURO</name>
<proteinExistence type="predicted"/>
<gene>
    <name evidence="1" type="ORF">BO70DRAFT_361992</name>
</gene>
<dbReference type="RefSeq" id="XP_025399261.1">
    <property type="nucleotide sequence ID" value="XM_025543178.1"/>
</dbReference>
<dbReference type="Proteomes" id="UP000247233">
    <property type="component" value="Unassembled WGS sequence"/>
</dbReference>
<comment type="caution">
    <text evidence="1">The sequence shown here is derived from an EMBL/GenBank/DDBJ whole genome shotgun (WGS) entry which is preliminary data.</text>
</comment>
<dbReference type="AlphaFoldDB" id="A0A317W5W4"/>
<protein>
    <submittedName>
        <fullName evidence="1">Uncharacterized protein</fullName>
    </submittedName>
</protein>
<accession>A0A317W5W4</accession>